<name>A0A412IS80_9FIRM</name>
<dbReference type="EMBL" id="QRVK01000013">
    <property type="protein sequence ID" value="RGS42945.1"/>
    <property type="molecule type" value="Genomic_DNA"/>
</dbReference>
<evidence type="ECO:0000259" key="4">
    <source>
        <dbReference type="Pfam" id="PF03816"/>
    </source>
</evidence>
<feature type="compositionally biased region" description="Acidic residues" evidence="2">
    <location>
        <begin position="28"/>
        <end position="44"/>
    </location>
</feature>
<dbReference type="InterPro" id="IPR004474">
    <property type="entry name" value="LytR_CpsA_psr"/>
</dbReference>
<reference evidence="5 6" key="1">
    <citation type="submission" date="2018-08" db="EMBL/GenBank/DDBJ databases">
        <title>A genome reference for cultivated species of the human gut microbiota.</title>
        <authorList>
            <person name="Zou Y."/>
            <person name="Xue W."/>
            <person name="Luo G."/>
        </authorList>
    </citation>
    <scope>NUCLEOTIDE SEQUENCE [LARGE SCALE GENOMIC DNA]</scope>
    <source>
        <strain evidence="5 6">AF22-21</strain>
    </source>
</reference>
<dbReference type="InterPro" id="IPR050922">
    <property type="entry name" value="LytR/CpsA/Psr_CW_biosynth"/>
</dbReference>
<comment type="similarity">
    <text evidence="1">Belongs to the LytR/CpsA/Psr (LCP) family.</text>
</comment>
<dbReference type="Gene3D" id="3.40.630.190">
    <property type="entry name" value="LCP protein"/>
    <property type="match status" value="1"/>
</dbReference>
<keyword evidence="3" id="KW-1133">Transmembrane helix</keyword>
<evidence type="ECO:0000256" key="3">
    <source>
        <dbReference type="SAM" id="Phobius"/>
    </source>
</evidence>
<protein>
    <submittedName>
        <fullName evidence="5">LytR family transcriptional regulator</fullName>
    </submittedName>
</protein>
<sequence>MRNSNGGRDNRKSNRDQYRKPDYAGEMLFDDEEDYDDDADYDVVDDMKAHNDDYSDSAFGPDADNYDTDDDAWHDDVAAADDDPSDEDGYYDEEYDDTEDWQDMKDSKRKKKNRVWGIILALEIVAAIVIGVLFVKSYINNTYSKMQYNELKNTHINEDLNEESVKKMTGYTNIALFGIDTRDSGMVDDGVRSDSIIICSINNDTQEVKLLSVYRDTYLELCNDSQSYEKAAHAYAYGGAQGAVNMLNKNLDLNITDYVAVNFTALTEAIDALGGIDVELKEEELYKLNQCIDEQMGVNGIYSDYVYDTGVVHLNGVQATAYSRIRSTDEGDITRTWRQRTVISKMIEAAKSAGLSRLLDCINVVVDDVASSLTESEIMDMAKSCFNYKLSTTTGFPFTIASPTMNDVSYVVACDLATNATALHRFLFNDSNYTPSATVQNISDNIVNDSGYGNQLDLDTFTVEDDVDSIVNTESDDY</sequence>
<dbReference type="Pfam" id="PF03816">
    <property type="entry name" value="LytR_cpsA_psr"/>
    <property type="match status" value="1"/>
</dbReference>
<keyword evidence="3" id="KW-0472">Membrane</keyword>
<feature type="region of interest" description="Disordered" evidence="2">
    <location>
        <begin position="1"/>
        <end position="99"/>
    </location>
</feature>
<dbReference type="AlphaFoldDB" id="A0A412IS80"/>
<dbReference type="Proteomes" id="UP000283295">
    <property type="component" value="Unassembled WGS sequence"/>
</dbReference>
<feature type="compositionally biased region" description="Acidic residues" evidence="2">
    <location>
        <begin position="64"/>
        <end position="99"/>
    </location>
</feature>
<evidence type="ECO:0000256" key="1">
    <source>
        <dbReference type="ARBA" id="ARBA00006068"/>
    </source>
</evidence>
<proteinExistence type="inferred from homology"/>
<feature type="compositionally biased region" description="Basic and acidic residues" evidence="2">
    <location>
        <begin position="8"/>
        <end position="23"/>
    </location>
</feature>
<accession>A0A412IS80</accession>
<gene>
    <name evidence="5" type="ORF">DWX94_06825</name>
</gene>
<dbReference type="OrthoDB" id="27330at2"/>
<keyword evidence="3" id="KW-0812">Transmembrane</keyword>
<dbReference type="PANTHER" id="PTHR33392:SF6">
    <property type="entry name" value="POLYISOPRENYL-TEICHOIC ACID--PEPTIDOGLYCAN TEICHOIC ACID TRANSFERASE TAGU"/>
    <property type="match status" value="1"/>
</dbReference>
<feature type="transmembrane region" description="Helical" evidence="3">
    <location>
        <begin position="115"/>
        <end position="135"/>
    </location>
</feature>
<evidence type="ECO:0000313" key="6">
    <source>
        <dbReference type="Proteomes" id="UP000283295"/>
    </source>
</evidence>
<organism evidence="5 6">
    <name type="scientific">Coprococcus eutactus</name>
    <dbReference type="NCBI Taxonomy" id="33043"/>
    <lineage>
        <taxon>Bacteria</taxon>
        <taxon>Bacillati</taxon>
        <taxon>Bacillota</taxon>
        <taxon>Clostridia</taxon>
        <taxon>Lachnospirales</taxon>
        <taxon>Lachnospiraceae</taxon>
        <taxon>Coprococcus</taxon>
    </lineage>
</organism>
<dbReference type="PANTHER" id="PTHR33392">
    <property type="entry name" value="POLYISOPRENYL-TEICHOIC ACID--PEPTIDOGLYCAN TEICHOIC ACID TRANSFERASE TAGU"/>
    <property type="match status" value="1"/>
</dbReference>
<dbReference type="NCBIfam" id="TIGR00350">
    <property type="entry name" value="lytR_cpsA_psr"/>
    <property type="match status" value="1"/>
</dbReference>
<feature type="domain" description="Cell envelope-related transcriptional attenuator" evidence="4">
    <location>
        <begin position="192"/>
        <end position="351"/>
    </location>
</feature>
<comment type="caution">
    <text evidence="5">The sequence shown here is derived from an EMBL/GenBank/DDBJ whole genome shotgun (WGS) entry which is preliminary data.</text>
</comment>
<evidence type="ECO:0000313" key="5">
    <source>
        <dbReference type="EMBL" id="RGS42945.1"/>
    </source>
</evidence>
<evidence type="ECO:0000256" key="2">
    <source>
        <dbReference type="SAM" id="MobiDB-lite"/>
    </source>
</evidence>